<evidence type="ECO:0000313" key="2">
    <source>
        <dbReference type="Proteomes" id="UP000584931"/>
    </source>
</evidence>
<reference evidence="1 2" key="1">
    <citation type="submission" date="2020-07" db="EMBL/GenBank/DDBJ databases">
        <title>Sequencing the genomes of 1000 actinobacteria strains.</title>
        <authorList>
            <person name="Klenk H.-P."/>
        </authorList>
    </citation>
    <scope>NUCLEOTIDE SEQUENCE [LARGE SCALE GENOMIC DNA]</scope>
    <source>
        <strain evidence="1 2">DSM 45278</strain>
    </source>
</reference>
<accession>A0A7Y9X7L5</accession>
<evidence type="ECO:0000313" key="1">
    <source>
        <dbReference type="EMBL" id="NYH50679.1"/>
    </source>
</evidence>
<dbReference type="RefSeq" id="WP_218908591.1">
    <property type="nucleotide sequence ID" value="NZ_JACCHL010000001.1"/>
</dbReference>
<name>A0A7Y9X7L5_9ACTN</name>
<dbReference type="Gene3D" id="1.10.10.60">
    <property type="entry name" value="Homeodomain-like"/>
    <property type="match status" value="2"/>
</dbReference>
<protein>
    <submittedName>
        <fullName evidence="1">DNA invertase Pin-like site-specific DNA recombinase</fullName>
    </submittedName>
</protein>
<dbReference type="Proteomes" id="UP000584931">
    <property type="component" value="Unassembled WGS sequence"/>
</dbReference>
<sequence length="141" mass="15895">MDPGRANYNPAWLAAKLKALLRELPATTSPLPQRKKPTKTPGTAKRLKPQEIDELIAAYQAGTNVYKLGKRFGINRQTVSAVLKRHDVEIRKRGLSREEIDEAVQLYGQGWSLTRIGKRFGVDSRTVRSRLLEQGVRSRTS</sequence>
<gene>
    <name evidence="1" type="ORF">HNR06_000268</name>
</gene>
<proteinExistence type="predicted"/>
<dbReference type="AlphaFoldDB" id="A0A7Y9X7L5"/>
<comment type="caution">
    <text evidence="1">The sequence shown here is derived from an EMBL/GenBank/DDBJ whole genome shotgun (WGS) entry which is preliminary data.</text>
</comment>
<dbReference type="EMBL" id="JACCHL010000001">
    <property type="protein sequence ID" value="NYH50679.1"/>
    <property type="molecule type" value="Genomic_DNA"/>
</dbReference>
<organism evidence="1 2">
    <name type="scientific">Nocardiopsis sinuspersici</name>
    <dbReference type="NCBI Taxonomy" id="501010"/>
    <lineage>
        <taxon>Bacteria</taxon>
        <taxon>Bacillati</taxon>
        <taxon>Actinomycetota</taxon>
        <taxon>Actinomycetes</taxon>
        <taxon>Streptosporangiales</taxon>
        <taxon>Nocardiopsidaceae</taxon>
        <taxon>Nocardiopsis</taxon>
    </lineage>
</organism>